<dbReference type="InterPro" id="IPR003661">
    <property type="entry name" value="HisK_dim/P_dom"/>
</dbReference>
<keyword evidence="17" id="KW-1185">Reference proteome</keyword>
<keyword evidence="12" id="KW-0472">Membrane</keyword>
<keyword evidence="3 11" id="KW-0597">Phosphoprotein</keyword>
<feature type="domain" description="HTH araC/xylS-type" evidence="13">
    <location>
        <begin position="1219"/>
        <end position="1318"/>
    </location>
</feature>
<dbReference type="PROSITE" id="PS50110">
    <property type="entry name" value="RESPONSE_REGULATORY"/>
    <property type="match status" value="1"/>
</dbReference>
<keyword evidence="4" id="KW-0808">Transferase</keyword>
<dbReference type="FunFam" id="2.60.40.10:FF:000791">
    <property type="entry name" value="Two-component system sensor histidine kinase/response regulator"/>
    <property type="match status" value="1"/>
</dbReference>
<dbReference type="SMART" id="SM00342">
    <property type="entry name" value="HTH_ARAC"/>
    <property type="match status" value="1"/>
</dbReference>
<dbReference type="InterPro" id="IPR001789">
    <property type="entry name" value="Sig_transdc_resp-reg_receiver"/>
</dbReference>
<keyword evidence="6 16" id="KW-0418">Kinase</keyword>
<evidence type="ECO:0000313" key="17">
    <source>
        <dbReference type="Proteomes" id="UP000265926"/>
    </source>
</evidence>
<dbReference type="Pfam" id="PF00512">
    <property type="entry name" value="HisKA"/>
    <property type="match status" value="1"/>
</dbReference>
<evidence type="ECO:0000256" key="4">
    <source>
        <dbReference type="ARBA" id="ARBA00022679"/>
    </source>
</evidence>
<evidence type="ECO:0000256" key="12">
    <source>
        <dbReference type="SAM" id="Phobius"/>
    </source>
</evidence>
<keyword evidence="12" id="KW-0812">Transmembrane</keyword>
<dbReference type="InterPro" id="IPR011123">
    <property type="entry name" value="Y_Y_Y"/>
</dbReference>
<evidence type="ECO:0000256" key="6">
    <source>
        <dbReference type="ARBA" id="ARBA00022777"/>
    </source>
</evidence>
<feature type="domain" description="Response regulatory" evidence="15">
    <location>
        <begin position="1072"/>
        <end position="1187"/>
    </location>
</feature>
<evidence type="ECO:0000256" key="11">
    <source>
        <dbReference type="PROSITE-ProRule" id="PRU00169"/>
    </source>
</evidence>
<accession>A0A399T705</accession>
<dbReference type="InterPro" id="IPR015943">
    <property type="entry name" value="WD40/YVTN_repeat-like_dom_sf"/>
</dbReference>
<dbReference type="Pfam" id="PF00072">
    <property type="entry name" value="Response_reg"/>
    <property type="match status" value="1"/>
</dbReference>
<keyword evidence="9" id="KW-0805">Transcription regulation</keyword>
<dbReference type="PANTHER" id="PTHR43547:SF2">
    <property type="entry name" value="HYBRID SIGNAL TRANSDUCTION HISTIDINE KINASE C"/>
    <property type="match status" value="1"/>
</dbReference>
<sequence>MPVKQVIRTILLIFLGVTMSSVFSFSIERTKAIYFTDKEGLPRNIATCFVQDNYGYKWIGTGNGISRFDGYKFRNYDTFRGQFINTMELDQNNDLWVGTDAGLYRYHRLSDTFGKIMEGYTKQLSVFKESIYFLLVNRLIKVAPDETIASWEIEGINCYQITSEGIWYGDRDGLHMLDTGLHELRGRIIAQLTEIDGALWISCRNGDVYIRRNEQIQKIDIQNHYNVMDIEKIDDNYWIATDGGGIFIVDKNLTLKSTLMKNKGDEALIPSNSIYDLYCGIDNAVWISTYGAGITLLVREDNAYHNIVPVPGNNNSLVDKEGVSVLVDNNSCYLGTNYGFSKWNLKANKFTNLDAKSLENQINGRKVTAINKDSDGNLWIGTYDGLIGKYSPDLRLIKTFHPCTNNEDEMQQVISLYNYDDKYMLIGTHARNKSLLRYNFKTQQTDVVPLDIKIQNPMNYQINNIRKNKFGETIVLVRNLGIFFYNEEKNTLESFLPEINNRITFKLNDFYHDKTGSYWFATQTDGLVKLSPDGRIFEKWTMKDGLPTNTLLSIESINDKILWISTIDGLCRFNTENNQFQIFNYRHGLASNEFLARTSAITDDHKIIFGNSEGFLLLEPDKLIQDTSRSKVIISDIDFHNRSIKSLEKEHYLKTPLEETDELHLPFRRNSFTISFFTLDNDLPKYSNYAYMLEGLEKNWIYLGVNNQTTYTNLSPGKYTFKVKCTNKANVWNEVPTELKLTILPPWYSSWIAIISYVLVVSGLMLAIFYFYNKRLQWKKELEISAYKVSSEHELTEKKLAFFTNISHDLKTPLTLISAPVNDLLRSSNFDQEQHKKLEVIDRNARRLYKLITDLIEFRKITQNQLPLKACSIDLAKPVENVYEAFHEECHKRDIEFNFQLDVNEPVFVDLRKIEKILWNLLSNAIKFTGNGGKIRLQIKLEKRTEGNYLKIIVTDTGKGFNEKEKERIFDRFYQINKTENLKFDSSGIGLSIVNDLVRIHHGSINVESIPGTGTKFIIEIPCSENFYTIEEKWSEDTILQDQPSQEPVKRNDAFEGVTGLRPECKKYNLQRLLIVDDNDELRDYLATHFKPRFKVLQASDGTRGYAQAIDNEPDIILTDINMPEVNGHEFCRKLRANFNTSHIPVIMLTANSAIEQKLEGLISGVDVYVTKPFEIDYLDAVIDSLLANRKRVREKLLGIEPLDKVHEKITNADTQFANDLKEFILINITNEGLNIDLLSQHFSISRTQLNRKIKALTGLTPNNYIKTIRLKKAYELIRREGVRVAEAAYLTGFTDPNYFTICFKKEFGENPSKLSKT</sequence>
<evidence type="ECO:0000313" key="16">
    <source>
        <dbReference type="EMBL" id="RIJ50804.1"/>
    </source>
</evidence>
<dbReference type="GO" id="GO:0043565">
    <property type="term" value="F:sequence-specific DNA binding"/>
    <property type="evidence" value="ECO:0007669"/>
    <property type="project" value="InterPro"/>
</dbReference>
<dbReference type="InterPro" id="IPR011047">
    <property type="entry name" value="Quinoprotein_ADH-like_sf"/>
</dbReference>
<dbReference type="Pfam" id="PF07495">
    <property type="entry name" value="Y_Y_Y"/>
    <property type="match status" value="1"/>
</dbReference>
<dbReference type="GO" id="GO:0003700">
    <property type="term" value="F:DNA-binding transcription factor activity"/>
    <property type="evidence" value="ECO:0007669"/>
    <property type="project" value="InterPro"/>
</dbReference>
<dbReference type="InterPro" id="IPR036890">
    <property type="entry name" value="HATPase_C_sf"/>
</dbReference>
<dbReference type="SMART" id="SM00388">
    <property type="entry name" value="HisKA"/>
    <property type="match status" value="1"/>
</dbReference>
<keyword evidence="5" id="KW-0547">Nucleotide-binding</keyword>
<evidence type="ECO:0000256" key="5">
    <source>
        <dbReference type="ARBA" id="ARBA00022741"/>
    </source>
</evidence>
<dbReference type="Pfam" id="PF02518">
    <property type="entry name" value="HATPase_c"/>
    <property type="match status" value="1"/>
</dbReference>
<dbReference type="EC" id="2.7.13.3" evidence="2"/>
<evidence type="ECO:0000256" key="10">
    <source>
        <dbReference type="ARBA" id="ARBA00023163"/>
    </source>
</evidence>
<dbReference type="Gene3D" id="3.40.50.2300">
    <property type="match status" value="1"/>
</dbReference>
<dbReference type="GO" id="GO:0000155">
    <property type="term" value="F:phosphorelay sensor kinase activity"/>
    <property type="evidence" value="ECO:0007669"/>
    <property type="project" value="InterPro"/>
</dbReference>
<dbReference type="GO" id="GO:0005524">
    <property type="term" value="F:ATP binding"/>
    <property type="evidence" value="ECO:0007669"/>
    <property type="project" value="UniProtKB-KW"/>
</dbReference>
<comment type="caution">
    <text evidence="16">The sequence shown here is derived from an EMBL/GenBank/DDBJ whole genome shotgun (WGS) entry which is preliminary data.</text>
</comment>
<dbReference type="InterPro" id="IPR013783">
    <property type="entry name" value="Ig-like_fold"/>
</dbReference>
<evidence type="ECO:0000259" key="13">
    <source>
        <dbReference type="PROSITE" id="PS01124"/>
    </source>
</evidence>
<dbReference type="SUPFAM" id="SSF52172">
    <property type="entry name" value="CheY-like"/>
    <property type="match status" value="1"/>
</dbReference>
<gene>
    <name evidence="16" type="ORF">D1614_02455</name>
</gene>
<keyword evidence="12" id="KW-1133">Transmembrane helix</keyword>
<organism evidence="16 17">
    <name type="scientific">Maribellus luteus</name>
    <dbReference type="NCBI Taxonomy" id="2305463"/>
    <lineage>
        <taxon>Bacteria</taxon>
        <taxon>Pseudomonadati</taxon>
        <taxon>Bacteroidota</taxon>
        <taxon>Bacteroidia</taxon>
        <taxon>Marinilabiliales</taxon>
        <taxon>Prolixibacteraceae</taxon>
        <taxon>Maribellus</taxon>
    </lineage>
</organism>
<dbReference type="InterPro" id="IPR004358">
    <property type="entry name" value="Sig_transdc_His_kin-like_C"/>
</dbReference>
<dbReference type="InterPro" id="IPR011006">
    <property type="entry name" value="CheY-like_superfamily"/>
</dbReference>
<dbReference type="SMART" id="SM00387">
    <property type="entry name" value="HATPase_c"/>
    <property type="match status" value="1"/>
</dbReference>
<dbReference type="SUPFAM" id="SSF50998">
    <property type="entry name" value="Quinoprotein alcohol dehydrogenase-like"/>
    <property type="match status" value="1"/>
</dbReference>
<dbReference type="InterPro" id="IPR003594">
    <property type="entry name" value="HATPase_dom"/>
</dbReference>
<dbReference type="Proteomes" id="UP000265926">
    <property type="component" value="Unassembled WGS sequence"/>
</dbReference>
<evidence type="ECO:0000259" key="14">
    <source>
        <dbReference type="PROSITE" id="PS50109"/>
    </source>
</evidence>
<dbReference type="InterPro" id="IPR009057">
    <property type="entry name" value="Homeodomain-like_sf"/>
</dbReference>
<keyword evidence="10" id="KW-0804">Transcription</keyword>
<dbReference type="SUPFAM" id="SSF55874">
    <property type="entry name" value="ATPase domain of HSP90 chaperone/DNA topoisomerase II/histidine kinase"/>
    <property type="match status" value="1"/>
</dbReference>
<name>A0A399T705_9BACT</name>
<dbReference type="Gene3D" id="2.60.40.10">
    <property type="entry name" value="Immunoglobulins"/>
    <property type="match status" value="1"/>
</dbReference>
<comment type="catalytic activity">
    <reaction evidence="1">
        <text>ATP + protein L-histidine = ADP + protein N-phospho-L-histidine.</text>
        <dbReference type="EC" id="2.7.13.3"/>
    </reaction>
</comment>
<feature type="domain" description="Histidine kinase" evidence="14">
    <location>
        <begin position="805"/>
        <end position="1025"/>
    </location>
</feature>
<evidence type="ECO:0000256" key="7">
    <source>
        <dbReference type="ARBA" id="ARBA00022840"/>
    </source>
</evidence>
<dbReference type="InterPro" id="IPR011110">
    <property type="entry name" value="Reg_prop"/>
</dbReference>
<evidence type="ECO:0000256" key="1">
    <source>
        <dbReference type="ARBA" id="ARBA00000085"/>
    </source>
</evidence>
<dbReference type="OrthoDB" id="717811at2"/>
<keyword evidence="8" id="KW-0902">Two-component regulatory system</keyword>
<dbReference type="PROSITE" id="PS01124">
    <property type="entry name" value="HTH_ARAC_FAMILY_2"/>
    <property type="match status" value="1"/>
</dbReference>
<dbReference type="Pfam" id="PF07494">
    <property type="entry name" value="Reg_prop"/>
    <property type="match status" value="1"/>
</dbReference>
<dbReference type="EMBL" id="QWGR01000001">
    <property type="protein sequence ID" value="RIJ50804.1"/>
    <property type="molecule type" value="Genomic_DNA"/>
</dbReference>
<evidence type="ECO:0000259" key="15">
    <source>
        <dbReference type="PROSITE" id="PS50110"/>
    </source>
</evidence>
<dbReference type="Gene3D" id="1.10.10.60">
    <property type="entry name" value="Homeodomain-like"/>
    <property type="match status" value="1"/>
</dbReference>
<dbReference type="FunFam" id="1.10.287.130:FF:000045">
    <property type="entry name" value="Two-component system sensor histidine kinase/response regulator"/>
    <property type="match status" value="1"/>
</dbReference>
<dbReference type="InterPro" id="IPR005467">
    <property type="entry name" value="His_kinase_dom"/>
</dbReference>
<dbReference type="Gene3D" id="3.30.565.10">
    <property type="entry name" value="Histidine kinase-like ATPase, C-terminal domain"/>
    <property type="match status" value="1"/>
</dbReference>
<dbReference type="SUPFAM" id="SSF47384">
    <property type="entry name" value="Homodimeric domain of signal transducing histidine kinase"/>
    <property type="match status" value="1"/>
</dbReference>
<dbReference type="CDD" id="cd17574">
    <property type="entry name" value="REC_OmpR"/>
    <property type="match status" value="1"/>
</dbReference>
<dbReference type="PROSITE" id="PS50109">
    <property type="entry name" value="HIS_KIN"/>
    <property type="match status" value="1"/>
</dbReference>
<dbReference type="SUPFAM" id="SSF46689">
    <property type="entry name" value="Homeodomain-like"/>
    <property type="match status" value="1"/>
</dbReference>
<evidence type="ECO:0000256" key="9">
    <source>
        <dbReference type="ARBA" id="ARBA00023015"/>
    </source>
</evidence>
<dbReference type="PANTHER" id="PTHR43547">
    <property type="entry name" value="TWO-COMPONENT HISTIDINE KINASE"/>
    <property type="match status" value="1"/>
</dbReference>
<reference evidence="16 17" key="1">
    <citation type="submission" date="2018-08" db="EMBL/GenBank/DDBJ databases">
        <title>Pallidiluteibacterium maritimus gen. nov., sp. nov., isolated from coastal sediment.</title>
        <authorList>
            <person name="Zhou L.Y."/>
        </authorList>
    </citation>
    <scope>NUCLEOTIDE SEQUENCE [LARGE SCALE GENOMIC DNA]</scope>
    <source>
        <strain evidence="16 17">XSD2</strain>
    </source>
</reference>
<evidence type="ECO:0000256" key="8">
    <source>
        <dbReference type="ARBA" id="ARBA00023012"/>
    </source>
</evidence>
<dbReference type="SMART" id="SM00448">
    <property type="entry name" value="REC"/>
    <property type="match status" value="1"/>
</dbReference>
<evidence type="ECO:0000256" key="2">
    <source>
        <dbReference type="ARBA" id="ARBA00012438"/>
    </source>
</evidence>
<dbReference type="Gene3D" id="1.10.287.130">
    <property type="match status" value="1"/>
</dbReference>
<dbReference type="InterPro" id="IPR018060">
    <property type="entry name" value="HTH_AraC"/>
</dbReference>
<feature type="modified residue" description="4-aspartylphosphate" evidence="11">
    <location>
        <position position="1120"/>
    </location>
</feature>
<feature type="transmembrane region" description="Helical" evidence="12">
    <location>
        <begin position="747"/>
        <end position="772"/>
    </location>
</feature>
<evidence type="ECO:0000256" key="3">
    <source>
        <dbReference type="ARBA" id="ARBA00022553"/>
    </source>
</evidence>
<dbReference type="Pfam" id="PF12833">
    <property type="entry name" value="HTH_18"/>
    <property type="match status" value="1"/>
</dbReference>
<dbReference type="InterPro" id="IPR036097">
    <property type="entry name" value="HisK_dim/P_sf"/>
</dbReference>
<protein>
    <recommendedName>
        <fullName evidence="2">histidine kinase</fullName>
        <ecNumber evidence="2">2.7.13.3</ecNumber>
    </recommendedName>
</protein>
<dbReference type="FunFam" id="3.30.565.10:FF:000037">
    <property type="entry name" value="Hybrid sensor histidine kinase/response regulator"/>
    <property type="match status" value="1"/>
</dbReference>
<dbReference type="Gene3D" id="2.130.10.10">
    <property type="entry name" value="YVTN repeat-like/Quinoprotein amine dehydrogenase"/>
    <property type="match status" value="2"/>
</dbReference>
<keyword evidence="7" id="KW-0067">ATP-binding</keyword>
<proteinExistence type="predicted"/>
<dbReference type="PRINTS" id="PR00344">
    <property type="entry name" value="BCTRLSENSOR"/>
</dbReference>
<dbReference type="CDD" id="cd00082">
    <property type="entry name" value="HisKA"/>
    <property type="match status" value="1"/>
</dbReference>